<accession>A0ABR8PII0</accession>
<sequence length="102" mass="11911">MNIIQHTVSELKDPTGILTGERYEFHLFLEFEEDDELLEEDTAGIRTIYVVDGEDDKIMASYFFKKGTEQALDFELEEEELDEVLAFCREHAEKVEETSKNN</sequence>
<reference evidence="1 2" key="1">
    <citation type="submission" date="2020-08" db="EMBL/GenBank/DDBJ databases">
        <title>A Genomic Blueprint of the Chicken Gut Microbiome.</title>
        <authorList>
            <person name="Gilroy R."/>
            <person name="Ravi A."/>
            <person name="Getino M."/>
            <person name="Pursley I."/>
            <person name="Horton D.L."/>
            <person name="Alikhan N.-F."/>
            <person name="Baker D."/>
            <person name="Gharbi K."/>
            <person name="Hall N."/>
            <person name="Watson M."/>
            <person name="Adriaenssens E.M."/>
            <person name="Foster-Nyarko E."/>
            <person name="Jarju S."/>
            <person name="Secka A."/>
            <person name="Antonio M."/>
            <person name="Oren A."/>
            <person name="Chaudhuri R."/>
            <person name="La Ragione R.M."/>
            <person name="Hildebrand F."/>
            <person name="Pallen M.J."/>
        </authorList>
    </citation>
    <scope>NUCLEOTIDE SEQUENCE [LARGE SCALE GENOMIC DNA]</scope>
    <source>
        <strain evidence="1 2">Sa3CUA8</strain>
    </source>
</reference>
<proteinExistence type="predicted"/>
<gene>
    <name evidence="1" type="ORF">H9659_06455</name>
</gene>
<dbReference type="RefSeq" id="WP_191689105.1">
    <property type="nucleotide sequence ID" value="NZ_JACSQY010000003.1"/>
</dbReference>
<dbReference type="EMBL" id="JACSQY010000003">
    <property type="protein sequence ID" value="MBD7907965.1"/>
    <property type="molecule type" value="Genomic_DNA"/>
</dbReference>
<dbReference type="InterPro" id="IPR045424">
    <property type="entry name" value="DUF6509"/>
</dbReference>
<dbReference type="Pfam" id="PF20119">
    <property type="entry name" value="DUF6509"/>
    <property type="match status" value="1"/>
</dbReference>
<evidence type="ECO:0000313" key="2">
    <source>
        <dbReference type="Proteomes" id="UP000659496"/>
    </source>
</evidence>
<organism evidence="1 2">
    <name type="scientific">Sporosarcina gallistercoris</name>
    <dbReference type="NCBI Taxonomy" id="2762245"/>
    <lineage>
        <taxon>Bacteria</taxon>
        <taxon>Bacillati</taxon>
        <taxon>Bacillota</taxon>
        <taxon>Bacilli</taxon>
        <taxon>Bacillales</taxon>
        <taxon>Caryophanaceae</taxon>
        <taxon>Sporosarcina</taxon>
    </lineage>
</organism>
<protein>
    <submittedName>
        <fullName evidence="1">Pullulanase</fullName>
    </submittedName>
</protein>
<dbReference type="Proteomes" id="UP000659496">
    <property type="component" value="Unassembled WGS sequence"/>
</dbReference>
<comment type="caution">
    <text evidence="1">The sequence shown here is derived from an EMBL/GenBank/DDBJ whole genome shotgun (WGS) entry which is preliminary data.</text>
</comment>
<name>A0ABR8PII0_9BACL</name>
<keyword evidence="2" id="KW-1185">Reference proteome</keyword>
<evidence type="ECO:0000313" key="1">
    <source>
        <dbReference type="EMBL" id="MBD7907965.1"/>
    </source>
</evidence>